<name>A0A8S5NQI6_9CAUD</name>
<accession>A0A8S5NQI6</accession>
<sequence>MKLYKITINFKNGEKAIYVFGVETTKKLLWYFDMAKENDEIVYFEYDLRGVKINLMDVSNIECKEI</sequence>
<proteinExistence type="predicted"/>
<dbReference type="EMBL" id="BK015221">
    <property type="protein sequence ID" value="DAD96631.1"/>
    <property type="molecule type" value="Genomic_DNA"/>
</dbReference>
<organism evidence="1">
    <name type="scientific">Siphoviridae sp. ctSP74</name>
    <dbReference type="NCBI Taxonomy" id="2826343"/>
    <lineage>
        <taxon>Viruses</taxon>
        <taxon>Duplodnaviria</taxon>
        <taxon>Heunggongvirae</taxon>
        <taxon>Uroviricota</taxon>
        <taxon>Caudoviricetes</taxon>
    </lineage>
</organism>
<evidence type="ECO:0000313" key="1">
    <source>
        <dbReference type="EMBL" id="DAD96631.1"/>
    </source>
</evidence>
<protein>
    <submittedName>
        <fullName evidence="1">Uncharacterized protein</fullName>
    </submittedName>
</protein>
<reference evidence="1" key="1">
    <citation type="journal article" date="2021" name="Proc. Natl. Acad. Sci. U.S.A.">
        <title>A Catalog of Tens of Thousands of Viruses from Human Metagenomes Reveals Hidden Associations with Chronic Diseases.</title>
        <authorList>
            <person name="Tisza M.J."/>
            <person name="Buck C.B."/>
        </authorList>
    </citation>
    <scope>NUCLEOTIDE SEQUENCE</scope>
    <source>
        <strain evidence="1">CtSP74</strain>
    </source>
</reference>